<organism evidence="2 3">
    <name type="scientific">Clohesyomyces aquaticus</name>
    <dbReference type="NCBI Taxonomy" id="1231657"/>
    <lineage>
        <taxon>Eukaryota</taxon>
        <taxon>Fungi</taxon>
        <taxon>Dikarya</taxon>
        <taxon>Ascomycota</taxon>
        <taxon>Pezizomycotina</taxon>
        <taxon>Dothideomycetes</taxon>
        <taxon>Pleosporomycetidae</taxon>
        <taxon>Pleosporales</taxon>
        <taxon>Lindgomycetaceae</taxon>
        <taxon>Clohesyomyces</taxon>
    </lineage>
</organism>
<dbReference type="Proteomes" id="UP000193144">
    <property type="component" value="Unassembled WGS sequence"/>
</dbReference>
<evidence type="ECO:0000313" key="2">
    <source>
        <dbReference type="EMBL" id="ORX98744.1"/>
    </source>
</evidence>
<evidence type="ECO:0000313" key="3">
    <source>
        <dbReference type="Proteomes" id="UP000193144"/>
    </source>
</evidence>
<dbReference type="OrthoDB" id="3248909at2759"/>
<dbReference type="EMBL" id="MCFA01000209">
    <property type="protein sequence ID" value="ORX98744.1"/>
    <property type="molecule type" value="Genomic_DNA"/>
</dbReference>
<feature type="compositionally biased region" description="Polar residues" evidence="1">
    <location>
        <begin position="52"/>
        <end position="63"/>
    </location>
</feature>
<feature type="compositionally biased region" description="Low complexity" evidence="1">
    <location>
        <begin position="64"/>
        <end position="84"/>
    </location>
</feature>
<keyword evidence="3" id="KW-1185">Reference proteome</keyword>
<dbReference type="AlphaFoldDB" id="A0A1Y1YMD3"/>
<reference evidence="2 3" key="1">
    <citation type="submission" date="2016-07" db="EMBL/GenBank/DDBJ databases">
        <title>Pervasive Adenine N6-methylation of Active Genes in Fungi.</title>
        <authorList>
            <consortium name="DOE Joint Genome Institute"/>
            <person name="Mondo S.J."/>
            <person name="Dannebaum R.O."/>
            <person name="Kuo R.C."/>
            <person name="Labutti K."/>
            <person name="Haridas S."/>
            <person name="Kuo A."/>
            <person name="Salamov A."/>
            <person name="Ahrendt S.R."/>
            <person name="Lipzen A."/>
            <person name="Sullivan W."/>
            <person name="Andreopoulos W.B."/>
            <person name="Clum A."/>
            <person name="Lindquist E."/>
            <person name="Daum C."/>
            <person name="Ramamoorthy G.K."/>
            <person name="Gryganskyi A."/>
            <person name="Culley D."/>
            <person name="Magnuson J.K."/>
            <person name="James T.Y."/>
            <person name="O'Malley M.A."/>
            <person name="Stajich J.E."/>
            <person name="Spatafora J.W."/>
            <person name="Visel A."/>
            <person name="Grigoriev I.V."/>
        </authorList>
    </citation>
    <scope>NUCLEOTIDE SEQUENCE [LARGE SCALE GENOMIC DNA]</scope>
    <source>
        <strain evidence="2 3">CBS 115471</strain>
    </source>
</reference>
<name>A0A1Y1YMD3_9PLEO</name>
<feature type="region of interest" description="Disordered" evidence="1">
    <location>
        <begin position="1"/>
        <end position="219"/>
    </location>
</feature>
<gene>
    <name evidence="2" type="ORF">BCR34DRAFT_593083</name>
</gene>
<dbReference type="STRING" id="1231657.A0A1Y1YMD3"/>
<evidence type="ECO:0000256" key="1">
    <source>
        <dbReference type="SAM" id="MobiDB-lite"/>
    </source>
</evidence>
<protein>
    <submittedName>
        <fullName evidence="2">Uncharacterized protein</fullName>
    </submittedName>
</protein>
<accession>A0A1Y1YMD3</accession>
<comment type="caution">
    <text evidence="2">The sequence shown here is derived from an EMBL/GenBank/DDBJ whole genome shotgun (WGS) entry which is preliminary data.</text>
</comment>
<sequence>MEQVPSPLRVGSPAMARKQSVDNVPAALRAGSPAVDRAGSSFSTRPPLMRHGTSQSDRLSQLFPSRPSSVASPSSDPASSRRTSYPSPLLPAAEPAYRKQSAPPPPSFAENTAYDPMARDVSPPISPPATHRSRTTGLMNRLQSLRGGQSKGTYNRLDDEETGTRRKAPLRNVEEEEHIPYDLSGFDGMPMSNVRTQHRKSVAETREQEQDASFVAFTA</sequence>
<proteinExistence type="predicted"/>
<feature type="compositionally biased region" description="Polar residues" evidence="1">
    <location>
        <begin position="135"/>
        <end position="153"/>
    </location>
</feature>
<feature type="non-terminal residue" evidence="2">
    <location>
        <position position="219"/>
    </location>
</feature>